<keyword evidence="10" id="KW-0408">Iron</keyword>
<evidence type="ECO:0000256" key="3">
    <source>
        <dbReference type="ARBA" id="ARBA00022448"/>
    </source>
</evidence>
<dbReference type="GO" id="GO:0020037">
    <property type="term" value="F:heme binding"/>
    <property type="evidence" value="ECO:0007669"/>
    <property type="project" value="TreeGrafter"/>
</dbReference>
<comment type="similarity">
    <text evidence="12">Belongs to the cytochrome b561 family.</text>
</comment>
<keyword evidence="9 13" id="KW-1133">Transmembrane helix</keyword>
<dbReference type="GO" id="GO:0046872">
    <property type="term" value="F:metal ion binding"/>
    <property type="evidence" value="ECO:0007669"/>
    <property type="project" value="UniProtKB-KW"/>
</dbReference>
<comment type="subcellular location">
    <subcellularLocation>
        <location evidence="2">Cell membrane</location>
        <topology evidence="2">Multi-pass membrane protein</topology>
    </subcellularLocation>
</comment>
<evidence type="ECO:0000256" key="9">
    <source>
        <dbReference type="ARBA" id="ARBA00022989"/>
    </source>
</evidence>
<proteinExistence type="inferred from homology"/>
<feature type="transmembrane region" description="Helical" evidence="13">
    <location>
        <begin position="14"/>
        <end position="33"/>
    </location>
</feature>
<comment type="cofactor">
    <cofactor evidence="1">
        <name>heme b</name>
        <dbReference type="ChEBI" id="CHEBI:60344"/>
    </cofactor>
</comment>
<keyword evidence="6 13" id="KW-0812">Transmembrane</keyword>
<dbReference type="Gene3D" id="1.20.950.20">
    <property type="entry name" value="Transmembrane di-heme cytochromes, Chain C"/>
    <property type="match status" value="1"/>
</dbReference>
<gene>
    <name evidence="15" type="ORF">MCNOR_3002</name>
</gene>
<reference evidence="15" key="1">
    <citation type="submission" date="2023-03" db="EMBL/GenBank/DDBJ databases">
        <authorList>
            <person name="Pearce D."/>
        </authorList>
    </citation>
    <scope>NUCLEOTIDE SEQUENCE</scope>
    <source>
        <strain evidence="15">Mc</strain>
    </source>
</reference>
<name>A0AA35UMW7_METCP</name>
<evidence type="ECO:0000256" key="4">
    <source>
        <dbReference type="ARBA" id="ARBA00022475"/>
    </source>
</evidence>
<keyword evidence="8" id="KW-0249">Electron transport</keyword>
<evidence type="ECO:0000256" key="12">
    <source>
        <dbReference type="ARBA" id="ARBA00037975"/>
    </source>
</evidence>
<dbReference type="GO" id="GO:0009055">
    <property type="term" value="F:electron transfer activity"/>
    <property type="evidence" value="ECO:0007669"/>
    <property type="project" value="InterPro"/>
</dbReference>
<dbReference type="RefSeq" id="WP_017365325.1">
    <property type="nucleotide sequence ID" value="NZ_OX458332.1"/>
</dbReference>
<protein>
    <submittedName>
        <fullName evidence="15">Superoxide oxidase</fullName>
        <ecNumber evidence="15">1.10.3.17</ecNumber>
    </submittedName>
</protein>
<dbReference type="PANTHER" id="PTHR30529:SF1">
    <property type="entry name" value="CYTOCHROME B561 HOMOLOG 2"/>
    <property type="match status" value="1"/>
</dbReference>
<dbReference type="SUPFAM" id="SSF81342">
    <property type="entry name" value="Transmembrane di-heme cytochromes"/>
    <property type="match status" value="1"/>
</dbReference>
<keyword evidence="7" id="KW-0479">Metal-binding</keyword>
<dbReference type="Pfam" id="PF01292">
    <property type="entry name" value="Ni_hydr_CYTB"/>
    <property type="match status" value="1"/>
</dbReference>
<keyword evidence="5" id="KW-0349">Heme</keyword>
<evidence type="ECO:0000256" key="6">
    <source>
        <dbReference type="ARBA" id="ARBA00022692"/>
    </source>
</evidence>
<feature type="transmembrane region" description="Helical" evidence="13">
    <location>
        <begin position="45"/>
        <end position="66"/>
    </location>
</feature>
<feature type="domain" description="Cytochrome b561 bacterial/Ni-hydrogenase" evidence="14">
    <location>
        <begin position="8"/>
        <end position="178"/>
    </location>
</feature>
<evidence type="ECO:0000256" key="5">
    <source>
        <dbReference type="ARBA" id="ARBA00022617"/>
    </source>
</evidence>
<evidence type="ECO:0000256" key="1">
    <source>
        <dbReference type="ARBA" id="ARBA00001970"/>
    </source>
</evidence>
<keyword evidence="4" id="KW-1003">Cell membrane</keyword>
<dbReference type="Proteomes" id="UP001158598">
    <property type="component" value="Chromosome"/>
</dbReference>
<dbReference type="GO" id="GO:0016491">
    <property type="term" value="F:oxidoreductase activity"/>
    <property type="evidence" value="ECO:0007669"/>
    <property type="project" value="UniProtKB-KW"/>
</dbReference>
<keyword evidence="15" id="KW-0560">Oxidoreductase</keyword>
<dbReference type="GO" id="GO:0022904">
    <property type="term" value="P:respiratory electron transport chain"/>
    <property type="evidence" value="ECO:0007669"/>
    <property type="project" value="InterPro"/>
</dbReference>
<keyword evidence="11 13" id="KW-0472">Membrane</keyword>
<dbReference type="EMBL" id="OX458332">
    <property type="protein sequence ID" value="CAI8877821.1"/>
    <property type="molecule type" value="Genomic_DNA"/>
</dbReference>
<evidence type="ECO:0000259" key="14">
    <source>
        <dbReference type="Pfam" id="PF01292"/>
    </source>
</evidence>
<organism evidence="15 16">
    <name type="scientific">Methylococcus capsulatus</name>
    <dbReference type="NCBI Taxonomy" id="414"/>
    <lineage>
        <taxon>Bacteria</taxon>
        <taxon>Pseudomonadati</taxon>
        <taxon>Pseudomonadota</taxon>
        <taxon>Gammaproteobacteria</taxon>
        <taxon>Methylococcales</taxon>
        <taxon>Methylococcaceae</taxon>
        <taxon>Methylococcus</taxon>
    </lineage>
</organism>
<evidence type="ECO:0000256" key="7">
    <source>
        <dbReference type="ARBA" id="ARBA00022723"/>
    </source>
</evidence>
<accession>A0AA35UMW7</accession>
<dbReference type="PANTHER" id="PTHR30529">
    <property type="entry name" value="CYTOCHROME B561"/>
    <property type="match status" value="1"/>
</dbReference>
<dbReference type="GO" id="GO:0005886">
    <property type="term" value="C:plasma membrane"/>
    <property type="evidence" value="ECO:0007669"/>
    <property type="project" value="UniProtKB-SubCell"/>
</dbReference>
<dbReference type="AlphaFoldDB" id="A0AA35UMW7"/>
<feature type="transmembrane region" description="Helical" evidence="13">
    <location>
        <begin position="144"/>
        <end position="161"/>
    </location>
</feature>
<evidence type="ECO:0000313" key="16">
    <source>
        <dbReference type="Proteomes" id="UP001158598"/>
    </source>
</evidence>
<keyword evidence="3" id="KW-0813">Transport</keyword>
<evidence type="ECO:0000256" key="2">
    <source>
        <dbReference type="ARBA" id="ARBA00004651"/>
    </source>
</evidence>
<dbReference type="InterPro" id="IPR011577">
    <property type="entry name" value="Cyt_b561_bac/Ni-Hgenase"/>
</dbReference>
<evidence type="ECO:0000256" key="13">
    <source>
        <dbReference type="SAM" id="Phobius"/>
    </source>
</evidence>
<sequence>MNTTQGEYTTTAKWLHWLMAALIALAWLIGFYVSDLPKGPEKAAIMAWHKGLGTAVLALITVRLAWRLLHPPPRLPDTLSPGLQRAAHSAHWTLYGLMIAQPLSGWAVSSANGYPVKLFGLITLPALVEKNEVLAQTFVEIHEFLGWGLALLVVGHVVMAIKHHHVDRNGILHRMLPGRRPTSD</sequence>
<evidence type="ECO:0000313" key="15">
    <source>
        <dbReference type="EMBL" id="CAI8877821.1"/>
    </source>
</evidence>
<evidence type="ECO:0000256" key="11">
    <source>
        <dbReference type="ARBA" id="ARBA00023136"/>
    </source>
</evidence>
<evidence type="ECO:0000256" key="10">
    <source>
        <dbReference type="ARBA" id="ARBA00023004"/>
    </source>
</evidence>
<dbReference type="InterPro" id="IPR052168">
    <property type="entry name" value="Cytochrome_b561_oxidase"/>
</dbReference>
<dbReference type="InterPro" id="IPR016174">
    <property type="entry name" value="Di-haem_cyt_TM"/>
</dbReference>
<evidence type="ECO:0000256" key="8">
    <source>
        <dbReference type="ARBA" id="ARBA00022982"/>
    </source>
</evidence>
<dbReference type="EC" id="1.10.3.17" evidence="15"/>